<dbReference type="Pfam" id="PF03237">
    <property type="entry name" value="Terminase_6N"/>
    <property type="match status" value="1"/>
</dbReference>
<organism evidence="1">
    <name type="scientific">Podoviridae sp. ctaNW81</name>
    <dbReference type="NCBI Taxonomy" id="2826562"/>
    <lineage>
        <taxon>Viruses</taxon>
        <taxon>Duplodnaviria</taxon>
        <taxon>Heunggongvirae</taxon>
        <taxon>Uroviricota</taxon>
        <taxon>Caudoviricetes</taxon>
    </lineage>
</organism>
<proteinExistence type="predicted"/>
<reference evidence="1" key="1">
    <citation type="journal article" date="2021" name="Proc. Natl. Acad. Sci. U.S.A.">
        <title>A Catalog of Tens of Thousands of Viruses from Human Metagenomes Reveals Hidden Associations with Chronic Diseases.</title>
        <authorList>
            <person name="Tisza M.J."/>
            <person name="Buck C.B."/>
        </authorList>
    </citation>
    <scope>NUCLEOTIDE SEQUENCE</scope>
    <source>
        <strain evidence="1">CtaNW81</strain>
    </source>
</reference>
<dbReference type="EMBL" id="BK014826">
    <property type="protein sequence ID" value="DAD77454.1"/>
    <property type="molecule type" value="Genomic_DNA"/>
</dbReference>
<accession>A0A8S5M5F0</accession>
<name>A0A8S5M5F0_9CAUD</name>
<evidence type="ECO:0000313" key="1">
    <source>
        <dbReference type="EMBL" id="DAD77454.1"/>
    </source>
</evidence>
<protein>
    <submittedName>
        <fullName evidence="1">Large Terminase</fullName>
    </submittedName>
</protein>
<sequence>MSHFHRFLCDTVQQFIEAPCTNGVFDILLLSVPPQSGKSTTVTETLPSWFLGQHPRDAVIIAGYEGTFAEGFSRRNRDKFNEYATDIFHVESNKNVQGVALWETSDGGKCRAAGLKAGITGYPAELFIIDDPVKNREQAFSESIMAKIHDEMGPSVQSRIHPGGKLIVIQTRWVENDVIGWVQANWPELIWADINIPCECEDPLTDPLHRQLGEAMMGEHMGDVDLPQKIRKDNTWLRKAKQIIMAADGEYTWNALYQGHPSAQNGNLFKEDAWRYFERSALPVSKLDYLQLSVDATFAKTENSDRVAITLWGLYNSEIYLYGLVNKRMGFIETVERIKQFIKEYPTIDQLVIENKANGAAIIDTLRLIPDMPGIVPVTPIGGKYARAEAISPTVSAGMVHLCTDWTTDEICECEVDSEGDTKLPPHTLFVKQLAHFPYAKHDDMVDSASQGIARLIKMLTGEEPLPARKFTKFVRWYPDMWDDYEQMSPLEQDRFIMTYGAPLEWKEDII</sequence>